<keyword evidence="2" id="KW-1185">Reference proteome</keyword>
<accession>A0AAV1WSK2</accession>
<evidence type="ECO:0000313" key="2">
    <source>
        <dbReference type="Proteomes" id="UP001497480"/>
    </source>
</evidence>
<dbReference type="PANTHER" id="PTHR38925">
    <property type="entry name" value="PROTEIN, PUTATIVE-RELATED"/>
    <property type="match status" value="1"/>
</dbReference>
<reference evidence="1 2" key="1">
    <citation type="submission" date="2024-03" db="EMBL/GenBank/DDBJ databases">
        <authorList>
            <person name="Martinez-Hernandez J."/>
        </authorList>
    </citation>
    <scope>NUCLEOTIDE SEQUENCE [LARGE SCALE GENOMIC DNA]</scope>
</reference>
<gene>
    <name evidence="1" type="ORF">LLUT_LOCUS13380</name>
</gene>
<name>A0AAV1WSK2_LUPLU</name>
<proteinExistence type="predicted"/>
<sequence length="113" mass="12887">MVHMVVVAIAKLHWQLSSHTLRATATAFAYPGLFKLFLSSFRLFRNEALYGSNLLLFRISQIVLNRELPLSTGTRLERAIRLICRWFATSTARTTEGLEIVHDTFHDLSIIAL</sequence>
<organism evidence="1 2">
    <name type="scientific">Lupinus luteus</name>
    <name type="common">European yellow lupine</name>
    <dbReference type="NCBI Taxonomy" id="3873"/>
    <lineage>
        <taxon>Eukaryota</taxon>
        <taxon>Viridiplantae</taxon>
        <taxon>Streptophyta</taxon>
        <taxon>Embryophyta</taxon>
        <taxon>Tracheophyta</taxon>
        <taxon>Spermatophyta</taxon>
        <taxon>Magnoliopsida</taxon>
        <taxon>eudicotyledons</taxon>
        <taxon>Gunneridae</taxon>
        <taxon>Pentapetalae</taxon>
        <taxon>rosids</taxon>
        <taxon>fabids</taxon>
        <taxon>Fabales</taxon>
        <taxon>Fabaceae</taxon>
        <taxon>Papilionoideae</taxon>
        <taxon>50 kb inversion clade</taxon>
        <taxon>genistoids sensu lato</taxon>
        <taxon>core genistoids</taxon>
        <taxon>Genisteae</taxon>
        <taxon>Lupinus</taxon>
    </lineage>
</organism>
<comment type="caution">
    <text evidence="1">The sequence shown here is derived from an EMBL/GenBank/DDBJ whole genome shotgun (WGS) entry which is preliminary data.</text>
</comment>
<dbReference type="Proteomes" id="UP001497480">
    <property type="component" value="Unassembled WGS sequence"/>
</dbReference>
<protein>
    <recommendedName>
        <fullName evidence="3">Secreted protein</fullName>
    </recommendedName>
</protein>
<dbReference type="EMBL" id="CAXHTB010000009">
    <property type="protein sequence ID" value="CAL0312320.1"/>
    <property type="molecule type" value="Genomic_DNA"/>
</dbReference>
<dbReference type="AlphaFoldDB" id="A0AAV1WSK2"/>
<evidence type="ECO:0000313" key="1">
    <source>
        <dbReference type="EMBL" id="CAL0312320.1"/>
    </source>
</evidence>
<evidence type="ECO:0008006" key="3">
    <source>
        <dbReference type="Google" id="ProtNLM"/>
    </source>
</evidence>
<dbReference type="PANTHER" id="PTHR38925:SF1">
    <property type="entry name" value="PROTEIN, PUTATIVE-RELATED"/>
    <property type="match status" value="1"/>
</dbReference>